<name>A0A0R0AEE3_9GAMM</name>
<dbReference type="Proteomes" id="UP000050836">
    <property type="component" value="Unassembled WGS sequence"/>
</dbReference>
<dbReference type="AlphaFoldDB" id="A0A0R0AEE3"/>
<comment type="caution">
    <text evidence="1">The sequence shown here is derived from an EMBL/GenBank/DDBJ whole genome shotgun (WGS) entry which is preliminary data.</text>
</comment>
<reference evidence="1 2" key="1">
    <citation type="submission" date="2015-10" db="EMBL/GenBank/DDBJ databases">
        <title>Genome sequencing and analysis of members of genus Stenotrophomonas.</title>
        <authorList>
            <person name="Patil P.P."/>
            <person name="Midha S."/>
            <person name="Patil P.B."/>
        </authorList>
    </citation>
    <scope>NUCLEOTIDE SEQUENCE [LARGE SCALE GENOMIC DNA]</scope>
    <source>
        <strain evidence="1 2">JCM 9942</strain>
    </source>
</reference>
<gene>
    <name evidence="1" type="ORF">ARC78_07470</name>
</gene>
<evidence type="ECO:0000313" key="1">
    <source>
        <dbReference type="EMBL" id="KRG43197.1"/>
    </source>
</evidence>
<protein>
    <recommendedName>
        <fullName evidence="3">Transcriptional regulator</fullName>
    </recommendedName>
</protein>
<accession>A0A0R0AEE3</accession>
<keyword evidence="2" id="KW-1185">Reference proteome</keyword>
<sequence length="96" mass="10388">MHLQPVAKRALLAAFASQGHTLRRTRGGFVSTPVQVKTSKAVTVEVFTRRAINWLDNAGLVAFDDPEFPRTVKLTERGVGMAQQLTLAGNEKAVAA</sequence>
<evidence type="ECO:0000313" key="2">
    <source>
        <dbReference type="Proteomes" id="UP000050836"/>
    </source>
</evidence>
<dbReference type="EMBL" id="LLXS01000014">
    <property type="protein sequence ID" value="KRG43197.1"/>
    <property type="molecule type" value="Genomic_DNA"/>
</dbReference>
<dbReference type="OrthoDB" id="6053712at2"/>
<evidence type="ECO:0008006" key="3">
    <source>
        <dbReference type="Google" id="ProtNLM"/>
    </source>
</evidence>
<organism evidence="1 2">
    <name type="scientific">Stenotrophomonas pictorum JCM 9942</name>
    <dbReference type="NCBI Taxonomy" id="1236960"/>
    <lineage>
        <taxon>Bacteria</taxon>
        <taxon>Pseudomonadati</taxon>
        <taxon>Pseudomonadota</taxon>
        <taxon>Gammaproteobacteria</taxon>
        <taxon>Lysobacterales</taxon>
        <taxon>Lysobacteraceae</taxon>
        <taxon>Stenotrophomonas</taxon>
    </lineage>
</organism>
<dbReference type="RefSeq" id="WP_054657746.1">
    <property type="nucleotide sequence ID" value="NZ_BAZI01000036.1"/>
</dbReference>
<proteinExistence type="predicted"/>